<reference evidence="6" key="1">
    <citation type="journal article" date="2020" name="mSystems">
        <title>Genome- and Community-Level Interaction Insights into Carbon Utilization and Element Cycling Functions of Hydrothermarchaeota in Hydrothermal Sediment.</title>
        <authorList>
            <person name="Zhou Z."/>
            <person name="Liu Y."/>
            <person name="Xu W."/>
            <person name="Pan J."/>
            <person name="Luo Z.H."/>
            <person name="Li M."/>
        </authorList>
    </citation>
    <scope>NUCLEOTIDE SEQUENCE [LARGE SCALE GENOMIC DNA]</scope>
    <source>
        <strain evidence="6">SpSt-776</strain>
    </source>
</reference>
<comment type="caution">
    <text evidence="6">The sequence shown here is derived from an EMBL/GenBank/DDBJ whole genome shotgun (WGS) entry which is preliminary data.</text>
</comment>
<keyword evidence="1 4" id="KW-0889">Transcription antitermination</keyword>
<comment type="similarity">
    <text evidence="4">Belongs to the NusG family.</text>
</comment>
<evidence type="ECO:0000259" key="5">
    <source>
        <dbReference type="SMART" id="SM00738"/>
    </source>
</evidence>
<proteinExistence type="inferred from homology"/>
<gene>
    <name evidence="6" type="ORF">ENV62_03010</name>
</gene>
<keyword evidence="4" id="KW-0806">Transcription termination</keyword>
<dbReference type="SUPFAM" id="SSF82679">
    <property type="entry name" value="N-utilization substance G protein NusG, N-terminal domain"/>
    <property type="match status" value="1"/>
</dbReference>
<dbReference type="GO" id="GO:0031564">
    <property type="term" value="P:transcription antitermination"/>
    <property type="evidence" value="ECO:0007669"/>
    <property type="project" value="UniProtKB-KW"/>
</dbReference>
<keyword evidence="2 4" id="KW-0805">Transcription regulation</keyword>
<dbReference type="PANTHER" id="PTHR30265:SF4">
    <property type="entry name" value="KOW MOTIF FAMILY PROTEIN, EXPRESSED"/>
    <property type="match status" value="1"/>
</dbReference>
<feature type="domain" description="NusG-like N-terminal" evidence="5">
    <location>
        <begin position="11"/>
        <end position="110"/>
    </location>
</feature>
<dbReference type="InterPro" id="IPR008991">
    <property type="entry name" value="Translation_prot_SH3-like_sf"/>
</dbReference>
<dbReference type="Gene3D" id="3.30.70.940">
    <property type="entry name" value="NusG, N-terminal domain"/>
    <property type="match status" value="1"/>
</dbReference>
<dbReference type="Pfam" id="PF02357">
    <property type="entry name" value="NusG"/>
    <property type="match status" value="1"/>
</dbReference>
<keyword evidence="3 4" id="KW-0804">Transcription</keyword>
<dbReference type="PRINTS" id="PR00338">
    <property type="entry name" value="NUSGTNSCPFCT"/>
</dbReference>
<evidence type="ECO:0000313" key="6">
    <source>
        <dbReference type="EMBL" id="HGB14194.1"/>
    </source>
</evidence>
<dbReference type="AlphaFoldDB" id="A0A7C3WQ28"/>
<comment type="function">
    <text evidence="4">Participates in transcription elongation, termination and antitermination.</text>
</comment>
<dbReference type="EMBL" id="DTHB01000026">
    <property type="protein sequence ID" value="HGB14194.1"/>
    <property type="molecule type" value="Genomic_DNA"/>
</dbReference>
<evidence type="ECO:0000256" key="3">
    <source>
        <dbReference type="ARBA" id="ARBA00023163"/>
    </source>
</evidence>
<dbReference type="CDD" id="cd06091">
    <property type="entry name" value="KOW_NusG"/>
    <property type="match status" value="1"/>
</dbReference>
<dbReference type="InterPro" id="IPR043425">
    <property type="entry name" value="NusG-like"/>
</dbReference>
<dbReference type="GO" id="GO:0032784">
    <property type="term" value="P:regulation of DNA-templated transcription elongation"/>
    <property type="evidence" value="ECO:0007669"/>
    <property type="project" value="InterPro"/>
</dbReference>
<dbReference type="GO" id="GO:0006354">
    <property type="term" value="P:DNA-templated transcription elongation"/>
    <property type="evidence" value="ECO:0007669"/>
    <property type="project" value="InterPro"/>
</dbReference>
<dbReference type="SUPFAM" id="SSF50104">
    <property type="entry name" value="Translation proteins SH3-like domain"/>
    <property type="match status" value="1"/>
</dbReference>
<organism evidence="6">
    <name type="scientific">Desulfobacca acetoxidans</name>
    <dbReference type="NCBI Taxonomy" id="60893"/>
    <lineage>
        <taxon>Bacteria</taxon>
        <taxon>Pseudomonadati</taxon>
        <taxon>Thermodesulfobacteriota</taxon>
        <taxon>Desulfobaccia</taxon>
        <taxon>Desulfobaccales</taxon>
        <taxon>Desulfobaccaceae</taxon>
        <taxon>Desulfobacca</taxon>
    </lineage>
</organism>
<sequence>MSSLNLSAPASPAWYAVHTRSRHEDKVARQLRSQVQEVFLPRVTVLSRRQDRKKFLEVPLFPGYLFIYTDLQPEIYQEIIRLFGVVRILGTSGSFSPVPADTVASIRTMVASGRPYQPWPCLANGRQVRIIDGPLAGVIGTVVSRRAKKRKLVVSVELFRRAVAVELADDAFEPVWQR</sequence>
<dbReference type="NCBIfam" id="NF033644">
    <property type="entry name" value="antiterm_UpxY"/>
    <property type="match status" value="1"/>
</dbReference>
<dbReference type="InterPro" id="IPR001062">
    <property type="entry name" value="Transcrpt_antiterm_NusG"/>
</dbReference>
<dbReference type="InterPro" id="IPR006645">
    <property type="entry name" value="NGN-like_dom"/>
</dbReference>
<evidence type="ECO:0000256" key="4">
    <source>
        <dbReference type="RuleBase" id="RU000538"/>
    </source>
</evidence>
<protein>
    <recommendedName>
        <fullName evidence="4">Transcription termination/antitermination protein NusG</fullName>
    </recommendedName>
</protein>
<evidence type="ECO:0000256" key="1">
    <source>
        <dbReference type="ARBA" id="ARBA00022814"/>
    </source>
</evidence>
<evidence type="ECO:0000256" key="2">
    <source>
        <dbReference type="ARBA" id="ARBA00023015"/>
    </source>
</evidence>
<dbReference type="Gene3D" id="2.30.30.30">
    <property type="match status" value="1"/>
</dbReference>
<dbReference type="PANTHER" id="PTHR30265">
    <property type="entry name" value="RHO-INTERACTING TRANSCRIPTION TERMINATION FACTOR NUSG"/>
    <property type="match status" value="1"/>
</dbReference>
<dbReference type="GO" id="GO:0006353">
    <property type="term" value="P:DNA-templated transcription termination"/>
    <property type="evidence" value="ECO:0007669"/>
    <property type="project" value="UniProtKB-KW"/>
</dbReference>
<dbReference type="InterPro" id="IPR036735">
    <property type="entry name" value="NGN_dom_sf"/>
</dbReference>
<name>A0A7C3WQ28_9BACT</name>
<dbReference type="InterPro" id="IPR014722">
    <property type="entry name" value="Rib_uL2_dom2"/>
</dbReference>
<accession>A0A7C3WQ28</accession>
<dbReference type="SMART" id="SM00738">
    <property type="entry name" value="NGN"/>
    <property type="match status" value="1"/>
</dbReference>